<protein>
    <submittedName>
        <fullName evidence="5">KTSC domain-containing protein</fullName>
    </submittedName>
</protein>
<keyword evidence="6" id="KW-1185">Reference proteome</keyword>
<dbReference type="CDD" id="cd06257">
    <property type="entry name" value="DnaJ"/>
    <property type="match status" value="1"/>
</dbReference>
<organism evidence="5 6">
    <name type="scientific">Mucilaginibacter boryungensis</name>
    <dbReference type="NCBI Taxonomy" id="768480"/>
    <lineage>
        <taxon>Bacteria</taxon>
        <taxon>Pseudomonadati</taxon>
        <taxon>Bacteroidota</taxon>
        <taxon>Sphingobacteriia</taxon>
        <taxon>Sphingobacteriales</taxon>
        <taxon>Sphingobacteriaceae</taxon>
        <taxon>Mucilaginibacter</taxon>
    </lineage>
</organism>
<gene>
    <name evidence="5" type="ORF">IRJ18_03060</name>
</gene>
<name>A0ABR9XD53_9SPHI</name>
<comment type="caution">
    <text evidence="5">The sequence shown here is derived from an EMBL/GenBank/DDBJ whole genome shotgun (WGS) entry which is preliminary data.</text>
</comment>
<reference evidence="5 6" key="1">
    <citation type="submission" date="2020-10" db="EMBL/GenBank/DDBJ databases">
        <title>Mucilaginibacter mali sp. nov., isolated from rhizosphere soil of apple orchard.</title>
        <authorList>
            <person name="Lee J.-S."/>
            <person name="Kim H.S."/>
            <person name="Kim J.-S."/>
        </authorList>
    </citation>
    <scope>NUCLEOTIDE SEQUENCE [LARGE SCALE GENOMIC DNA]</scope>
    <source>
        <strain evidence="5 6">KCTC 23157</strain>
    </source>
</reference>
<dbReference type="EMBL" id="JADFFM010000001">
    <property type="protein sequence ID" value="MBE9665328.1"/>
    <property type="molecule type" value="Genomic_DNA"/>
</dbReference>
<keyword evidence="3" id="KW-0256">Endoplasmic reticulum</keyword>
<dbReference type="PANTHER" id="PTHR44140">
    <property type="entry name" value="LD25575P"/>
    <property type="match status" value="1"/>
</dbReference>
<sequence length="149" mass="17172">MKKIVDYRKLLGVAKEAELQELKTVYRSLMKTWHPDKFNDNAELKLEAEEKSKTIIEAYHFLVSIAPETVAQTFGAYTETVTLANIADFEYKSQVLRVDFTDGNSYEYFDVPKAVYVKLINADSPGRFARRHIFNEYVYRSVSKLVATA</sequence>
<comment type="subcellular location">
    <subcellularLocation>
        <location evidence="1">Endoplasmic reticulum</location>
    </subcellularLocation>
</comment>
<accession>A0ABR9XD53</accession>
<evidence type="ECO:0000313" key="5">
    <source>
        <dbReference type="EMBL" id="MBE9665328.1"/>
    </source>
</evidence>
<evidence type="ECO:0000313" key="6">
    <source>
        <dbReference type="Proteomes" id="UP000632774"/>
    </source>
</evidence>
<dbReference type="InterPro" id="IPR001623">
    <property type="entry name" value="DnaJ_domain"/>
</dbReference>
<dbReference type="Pfam" id="PF13619">
    <property type="entry name" value="KTSC"/>
    <property type="match status" value="1"/>
</dbReference>
<dbReference type="Gene3D" id="1.10.287.110">
    <property type="entry name" value="DnaJ domain"/>
    <property type="match status" value="1"/>
</dbReference>
<dbReference type="PRINTS" id="PR00625">
    <property type="entry name" value="JDOMAIN"/>
</dbReference>
<dbReference type="PROSITE" id="PS50076">
    <property type="entry name" value="DNAJ_2"/>
    <property type="match status" value="1"/>
</dbReference>
<dbReference type="SMART" id="SM00271">
    <property type="entry name" value="DnaJ"/>
    <property type="match status" value="1"/>
</dbReference>
<proteinExistence type="predicted"/>
<dbReference type="InterPro" id="IPR025309">
    <property type="entry name" value="KTSC_dom"/>
</dbReference>
<evidence type="ECO:0000259" key="4">
    <source>
        <dbReference type="PROSITE" id="PS50076"/>
    </source>
</evidence>
<dbReference type="PANTHER" id="PTHR44140:SF2">
    <property type="entry name" value="LD25575P"/>
    <property type="match status" value="1"/>
</dbReference>
<dbReference type="Proteomes" id="UP000632774">
    <property type="component" value="Unassembled WGS sequence"/>
</dbReference>
<dbReference type="InterPro" id="IPR051727">
    <property type="entry name" value="DnaJ_C3_Co-chaperones"/>
</dbReference>
<evidence type="ECO:0000256" key="2">
    <source>
        <dbReference type="ARBA" id="ARBA00022729"/>
    </source>
</evidence>
<dbReference type="Pfam" id="PF00226">
    <property type="entry name" value="DnaJ"/>
    <property type="match status" value="1"/>
</dbReference>
<feature type="domain" description="J" evidence="4">
    <location>
        <begin position="6"/>
        <end position="75"/>
    </location>
</feature>
<dbReference type="InterPro" id="IPR036869">
    <property type="entry name" value="J_dom_sf"/>
</dbReference>
<dbReference type="SUPFAM" id="SSF46565">
    <property type="entry name" value="Chaperone J-domain"/>
    <property type="match status" value="1"/>
</dbReference>
<evidence type="ECO:0000256" key="1">
    <source>
        <dbReference type="ARBA" id="ARBA00004240"/>
    </source>
</evidence>
<dbReference type="RefSeq" id="WP_194104727.1">
    <property type="nucleotide sequence ID" value="NZ_JADFFM010000001.1"/>
</dbReference>
<evidence type="ECO:0000256" key="3">
    <source>
        <dbReference type="ARBA" id="ARBA00022824"/>
    </source>
</evidence>
<keyword evidence="2" id="KW-0732">Signal</keyword>